<dbReference type="Gene3D" id="1.25.10.20">
    <property type="entry name" value="Vitellinogen, superhelical"/>
    <property type="match status" value="1"/>
</dbReference>
<feature type="domain" description="Vitellogenin" evidence="12">
    <location>
        <begin position="42"/>
        <end position="684"/>
    </location>
</feature>
<dbReference type="SUPFAM" id="SSF56968">
    <property type="entry name" value="Lipovitellin-phosvitin complex, beta-sheet shell regions"/>
    <property type="match status" value="2"/>
</dbReference>
<evidence type="ECO:0000256" key="4">
    <source>
        <dbReference type="ARBA" id="ARBA00022729"/>
    </source>
</evidence>
<dbReference type="Pfam" id="PF00094">
    <property type="entry name" value="VWD"/>
    <property type="match status" value="1"/>
</dbReference>
<dbReference type="PANTHER" id="PTHR23345">
    <property type="entry name" value="VITELLOGENIN-RELATED"/>
    <property type="match status" value="1"/>
</dbReference>
<dbReference type="InterPro" id="IPR001846">
    <property type="entry name" value="VWF_type-D"/>
</dbReference>
<dbReference type="InterPro" id="IPR015817">
    <property type="entry name" value="Vitellinogen_open_b-sht_sub1"/>
</dbReference>
<dbReference type="Pfam" id="PF01347">
    <property type="entry name" value="Vitellogenin_N"/>
    <property type="match status" value="1"/>
</dbReference>
<evidence type="ECO:0000256" key="7">
    <source>
        <dbReference type="ARBA" id="ARBA00023121"/>
    </source>
</evidence>
<feature type="chain" id="PRO_5035771958" description="Vitellogenin domain-containing protein" evidence="11">
    <location>
        <begin position="19"/>
        <end position="4169"/>
    </location>
</feature>
<keyword evidence="7" id="KW-0446">Lipid-binding</keyword>
<dbReference type="Proteomes" id="UP000005204">
    <property type="component" value="Unassembled WGS sequence"/>
</dbReference>
<proteinExistence type="predicted"/>
<keyword evidence="3" id="KW-0964">Secreted</keyword>
<evidence type="ECO:0000259" key="12">
    <source>
        <dbReference type="PROSITE" id="PS51211"/>
    </source>
</evidence>
<evidence type="ECO:0000256" key="5">
    <source>
        <dbReference type="ARBA" id="ARBA00022761"/>
    </source>
</evidence>
<dbReference type="InterPro" id="IPR050733">
    <property type="entry name" value="Vitellogenin/Apolipophorin"/>
</dbReference>
<keyword evidence="5" id="KW-0758">Storage protein</keyword>
<gene>
    <name evidence="14" type="primary">101743290</name>
</gene>
<dbReference type="GO" id="GO:0005576">
    <property type="term" value="C:extracellular region"/>
    <property type="evidence" value="ECO:0007669"/>
    <property type="project" value="UniProtKB-SubCell"/>
</dbReference>
<dbReference type="PANTHER" id="PTHR23345:SF15">
    <property type="entry name" value="VITELLOGENIN 1-RELATED"/>
    <property type="match status" value="1"/>
</dbReference>
<comment type="caution">
    <text evidence="10">Lacks conserved residue(s) required for the propagation of feature annotation.</text>
</comment>
<evidence type="ECO:0000256" key="3">
    <source>
        <dbReference type="ARBA" id="ARBA00022525"/>
    </source>
</evidence>
<feature type="signal peptide" evidence="11">
    <location>
        <begin position="1"/>
        <end position="18"/>
    </location>
</feature>
<dbReference type="SMART" id="SM00216">
    <property type="entry name" value="VWD"/>
    <property type="match status" value="1"/>
</dbReference>
<evidence type="ECO:0000313" key="14">
    <source>
        <dbReference type="EnsemblMetazoa" id="XP_037876996.1"/>
    </source>
</evidence>
<dbReference type="GO" id="GO:0045735">
    <property type="term" value="F:nutrient reservoir activity"/>
    <property type="evidence" value="ECO:0007669"/>
    <property type="project" value="UniProtKB-KW"/>
</dbReference>
<dbReference type="SMART" id="SM01169">
    <property type="entry name" value="DUF1943"/>
    <property type="match status" value="1"/>
</dbReference>
<reference evidence="14" key="2">
    <citation type="submission" date="2022-06" db="UniProtKB">
        <authorList>
            <consortium name="EnsemblMetazoa"/>
        </authorList>
    </citation>
    <scope>IDENTIFICATION</scope>
    <source>
        <strain evidence="14">p50T (Dazao)</strain>
    </source>
</reference>
<dbReference type="FunFam" id="2.20.50.20:FF:000007">
    <property type="entry name" value="von Willebrand factor type D domaincontaining protein"/>
    <property type="match status" value="1"/>
</dbReference>
<organism evidence="14 15">
    <name type="scientific">Bombyx mori</name>
    <name type="common">Silk moth</name>
    <dbReference type="NCBI Taxonomy" id="7091"/>
    <lineage>
        <taxon>Eukaryota</taxon>
        <taxon>Metazoa</taxon>
        <taxon>Ecdysozoa</taxon>
        <taxon>Arthropoda</taxon>
        <taxon>Hexapoda</taxon>
        <taxon>Insecta</taxon>
        <taxon>Pterygota</taxon>
        <taxon>Neoptera</taxon>
        <taxon>Endopterygota</taxon>
        <taxon>Lepidoptera</taxon>
        <taxon>Glossata</taxon>
        <taxon>Ditrysia</taxon>
        <taxon>Bombycoidea</taxon>
        <taxon>Bombycidae</taxon>
        <taxon>Bombycinae</taxon>
        <taxon>Bombyx</taxon>
    </lineage>
</organism>
<keyword evidence="4 11" id="KW-0732">Signal</keyword>
<dbReference type="InterPro" id="IPR015816">
    <property type="entry name" value="Vitellinogen_b-sht_N"/>
</dbReference>
<dbReference type="InterPro" id="IPR015255">
    <property type="entry name" value="Vitellinogen_open_b-sht"/>
</dbReference>
<keyword evidence="2" id="KW-0813">Transport</keyword>
<dbReference type="SUPFAM" id="SSF48431">
    <property type="entry name" value="Lipovitellin-phosvitin complex, superhelical domain"/>
    <property type="match status" value="1"/>
</dbReference>
<evidence type="ECO:0000256" key="2">
    <source>
        <dbReference type="ARBA" id="ARBA00022448"/>
    </source>
</evidence>
<dbReference type="Gene3D" id="2.20.80.10">
    <property type="entry name" value="Lipovitellin-phosvitin complex, chain A, domain 4"/>
    <property type="match status" value="1"/>
</dbReference>
<reference evidence="15" key="1">
    <citation type="journal article" date="2008" name="Insect Biochem. Mol. Biol.">
        <title>The genome of a lepidopteran model insect, the silkworm Bombyx mori.</title>
        <authorList>
            <consortium name="International Silkworm Genome Consortium"/>
        </authorList>
    </citation>
    <scope>NUCLEOTIDE SEQUENCE [LARGE SCALE GENOMIC DNA]</scope>
    <source>
        <strain evidence="15">p50T</strain>
    </source>
</reference>
<dbReference type="InterPro" id="IPR009454">
    <property type="entry name" value="Lipid_transpt_open_b-sht"/>
</dbReference>
<dbReference type="PROSITE" id="PS51211">
    <property type="entry name" value="VITELLOGENIN"/>
    <property type="match status" value="1"/>
</dbReference>
<dbReference type="Pfam" id="PF09172">
    <property type="entry name" value="Vit_open_b-sht"/>
    <property type="match status" value="1"/>
</dbReference>
<name>A0A8R2M810_BOMMO</name>
<dbReference type="Pfam" id="PF06448">
    <property type="entry name" value="DUF1081"/>
    <property type="match status" value="1"/>
</dbReference>
<evidence type="ECO:0008006" key="16">
    <source>
        <dbReference type="Google" id="ProtNLM"/>
    </source>
</evidence>
<dbReference type="InterPro" id="IPR001747">
    <property type="entry name" value="Vitellogenin_N"/>
</dbReference>
<dbReference type="GO" id="GO:0005319">
    <property type="term" value="F:lipid transporter activity"/>
    <property type="evidence" value="ECO:0007669"/>
    <property type="project" value="InterPro"/>
</dbReference>
<accession>A0A8R2M810</accession>
<sequence>MYSCVIIWCLCYIGVVYGSANSLKDPFICGPPSCAQSEKFKYLSDIVYTYEYRVNVETLFAGSSNNRSTLDIKAQTSILFIKPCEGLLQLRDVTLIDQDEYYPVDRAEKFIGAVSSYDLRFAFHDGLITEICPDEKEEDWVLNFKRAILALLQNTMKRFDIDFKGVEQDIHGTCNVDYSVRGQEDTSLILVKRRDLSECTNRYKYMSILQTVRYDFQSKFQTWPVLKSESKCRISIDHHVYKAVNCRERHLFEPFSGKNSGAMTTVVQDLVLISEINKSDFQIIAAAPKTWAEIHKRSNLLHHHTTYIGDDSVGLRNARELLKLLCLVKETGDENSQPSVDVNMDSSSTVGLWGRFVRAARPLDFPSLSQLLARAPTMCEIATKHMLDALPYIASTGSVELIKNMITEAAIDTETRHEWLMSMAMIPRPKLSMLESMLELIKKYKNDKVVSFTVSSMVHSYCKHSGKSLRECCEEETPNKILEIFQNIVKEISKKGAIKTRQDRDNIVIAIKALGNIGGFKLEFADVLMSIIGDSYLPVPIRLTAIDAFRRTPCAETREYFLETYREDFVNIEVRIASYIQVMRCPDLTTVRTIFHALRHEPVNQAATFVWSHLKNLGQSSLPSRVEIQGLLSGNTMPQLEDSPDFRMFSKNYEQSVFFDQYNAGGNYEANVVFSPDSYIPRSLSLNLTVDMFGESINLFEMKARAEGFESYFENYFSRNGPFSKSNIMEKINSMRFARSLNDTEDVRSKIDDLGYENEALKHRLPLAELGIKVFGNEISYWSAEGDDEIRKSLARLNPELRIMEILSGKEISYNKASLFLDTTYSVPTGCGLPLNMNLMGTSYVNTRMSGTVEYKNSRSGNLDFEGKLRPSVAVNVAATMSVVAGGLSSSGIRVNWRLYTATAVEARLSVRGLGLLRLHLSLPIDKQEIFAAKSELIILHGDKEIQQGGLNKNRIEQNTCSWSTFDNAVGIKVCASYQFPNMTNLRDAPYFLMSGPAKYILSLEKADPSAKTYALEYKWDRNSTNDVISFSFDTPDSQEKRMINAALSLSNTSSTAVLSFQSAKSTLKAQALYRNQQYDKSLEASLDVDGRKQFDTKMSVKRYNIKNGYVWIPNAYWVVDNDRVAELSGVFKVKSKGGVSQCDITVDFQTKQLASRLTGYYILNGPTHGANLRLDYRFNKNSNQTIKMEGLFTEKAAGYRHDIYAEVEMQFTAYPVYNFYSVFKNVKTQSHVDIGFNVSSSKKEKEDPSFVLKFIRVDKPNGVKIDTGLNLRRPKTIDVKFQFEGIGPKYTTLALLNFNPKSREILVSGYLFLPPGAQLYLDSELNMTLPTLHPCNIKTKVHEKQPNEYQVNSVGIWFTGVDFNVDALYQDQSKTNMASHRLKAMINSNHFKNIAVDGRFTQDNRQVTFIGVGEYNGDIYRTLIRHVVLSEQNFTTYAELDVNEKAYSFDLNADLNNNTSVNLDIHIDDLRDVQISYHRWLYDHQKRLSVAVNWDANRNPSQKVSVDVQLDNKGPWHHAAHLSLYYPGRMVTGELEVLLRDWFCQWHVRMGWAHDANILWRVKMYSEAKNETVYALLSSLSTPFNGWRDTSFNVMWRYHDNLQAINGSMNWQEDYLSFNLLADYLFKTNEFYGEINAVVNSTIPTLPKAAAIAKHRVIWKKSADTLLSFQYNEEGKLMINSSWTLDKGEKQTNVTGRVTLLTPFQGYTKGFLRTEFLFGHKRDIHGITYLDLEEKVLKIYVNGHMKRITNCMLVVNVTSPTTEISQTTARFGFVEADRHLVAIVVTPNTTTGIEVFLKLLSLQDFHVFGHVALPIQYLNRAMVTAKRAPQEVDFRVGWNKMDFGFTAIWHWRAIVDFVYLYKLYTPLEGFEENGLVFKNIYGNGLDTELSIRLSKHKFGIAILLKDNGKGLVDVLKDKIQNKFDMNSDVFLEDFDTTARVVVDTLYYPTITFHSHITKFVGPEEEEIVQANATLHLPDKPPIVLTDVFVLETYTTMRNTLNLITPFEAVRELKSLYTVDIILGERFNVTCLVLLYNGTYWHEISYKIYYEFEEGEDATYRSYVASVGIATPLAVLPALESRVSARLEDALWKMSADISMPSFTINALANLELDDPFVETSGSLNLTSVYLEDYFIKMEFKKDLSDVENMIAGGIQIQQGDQNNYLFADAIWGPPPQRHVRFKSRFALPPVLAPSELSFLYGEAQTGRSLTVDFSIENATYSLKGDQRPTSLSVAMSTPHRGFRAMKVIGEFQDDDVVGSIVTDAKEYSITGKVLSRNPLDLSLSLVPKGQGDTINARIKLESTNTARTITAHINGPVVCTVFARAEIVDAYSDINFKVSLPKNKNKEIYFKSRVDHYPGLRKVVSVQAATPLEKLSFLKADTDFVFGPKTGYLICKFDFPDMKGAGDLKWSFLLNDLFIKGLGHQNVQDIQKSVDLDIYYGNRTGADHLPRTDAGFRMDLDHIWQIGANASVGFVMNKRISVVLNVILPKPNVDVHTLCVDGDLGGDQSPIKTIDAKYKTDVTKILTAIKGNLIQLPESFESNSTVTWTSGAEYKNIENYIDHKWDINGSHFIDYTLVTPLYENDSTFKVKGSYQRDLVHKLEIVKGHMHKPGASQIGEMDVRYGGVKHTDGYFNFTTPFQKLKWLKSIFDINNIEEHSDNKVNLYWPNKTASVNTTHQYSKDAGGFKQTGQIALSVPLSTQHLVNTEYYYLQGDKSSNGNATVDLDGDRFVKGSFKQILSKSERNLDLATTDIEVENVHTPVGVKYIHEYDETGKVDVKQATVFHLHNATKFNVTGKLDVLTYDTGKDLRLTAVHGTRTWTFDNHYEAFDKELKQGSKIKWIEDYWINYDIHVTNMTTADTESQQLVMNVYYPLRTFNLVAVYNLQDTLLDGKAQLNWDVKAENKTAELRGRWENPPIKEGNMHNIDLILSHPSFRKDVNLKAQYSSTPAVMSNVSLELQYSDIESEYLKLKSILTDNSNGPIRDYSFALTCTHPSTYLDLDMKSDVNIHSKWYYFYNYYRFQKSLYYEKIRQSKLVVDTTKSFVNWERTNETYFYRVNGTWDLTYPDYTIKSFIHRTTGNDTGLAVLSMKDKSLVAHLNSTDDISYHLVGNIVNTRSAKLDAWRDFDDVTTVDLASYIRLNHSRLLTSSLVWRPQIFSEVKAQAVSTLKLLYGQINDSLVILKEAPMEAHLALKAIWADARPRIGDFLHDLDDLQVIKDDLDDFETFLNESYSKNDFYVKDIVEFTYYVLDEMAIRNHLESLPGIVNDMWGMMGNTSQSIKQSLTYVVDTIKHAYANFLESVNKALEADFMELVSERLEAMILQYDNFIRDLHMKLLEYWEETWVNATNRLTKYWHELLKSIEPLFFKILHYSESFVFTVWKSLMDFFYNRTQELTDSPYFNYVSTFGHEMDKIYKDLVNNDLITNIKKYSKKLWDAVWTKIEKYIPFKDEIVQLYNEFKDSWQDFLKTPQVVYVREKYQEAYVRLKWWYDYFLIGEALNTIGEIIYVKLTDLAKTALQYEELHRTPKTNFIFDPRVGEIVLEQKLPMSWHAFNSSPDFTEISEYKTVRDFFDEWLTTNKSIWSYYYEIRPYMDLNNLMPPFPGIAMMTEQGALVTYDKQVFTVSERGVFLLTKDYRRDNFTVLMASNDRGTYDLVLVTRTKLVYIDLSKEQVTVSDTVLSLPASVEGLVIDRQMETLSVRGDSGLDVQCNLRFKSCKLGVEGWFYATLGGLLGTYNNEQYDDLQLPNNSFATSVGALATAWRLGPAPPAPAPLPAPPTPHNETQCEKFFQNKVSPFHPCFSVIKAAPFYSECQAGVEACALASAYLELCTQQHVPTHMPDHCNQCTTPHGDVIDEGSFYTLENVPESTDVVFIIEAQVCNKNVRKTKNLDLFLETFDIQLQAGGLTDNRYAVVGFGGRGVYRQPRAVYVNNKVFTDPIEISSHFDTFQIDKLDLARPNKTVKADMFSALNFATKLPFRPGVPRTFLLMPCTRCDSQFMRLDYSSMYQSLMENSVTLHILMDDDFTLSKKRASKYLFGVDSTLAYTNKDYEKLVGDAALRKQVKLPKDKLGLCISLAMETNGTILAGTKLSAERRSARRFSSVAGARAARGAARCARTRCECRAGATHCRPCADTLRMWELAFFSTDDIDDLIDMAMEPPTIPSLS</sequence>
<keyword evidence="15" id="KW-1185">Reference proteome</keyword>
<dbReference type="EnsemblMetazoa" id="XM_038021068.1">
    <property type="protein sequence ID" value="XP_037876996.1"/>
    <property type="gene ID" value="LOC101743290"/>
</dbReference>
<keyword evidence="8" id="KW-1015">Disulfide bond</keyword>
<evidence type="ECO:0000256" key="9">
    <source>
        <dbReference type="ARBA" id="ARBA00023180"/>
    </source>
</evidence>
<dbReference type="Gene3D" id="2.30.230.10">
    <property type="entry name" value="Lipovitellin, beta-sheet shell regions, chain A"/>
    <property type="match status" value="1"/>
</dbReference>
<evidence type="ECO:0000256" key="10">
    <source>
        <dbReference type="PROSITE-ProRule" id="PRU00557"/>
    </source>
</evidence>
<evidence type="ECO:0000259" key="13">
    <source>
        <dbReference type="PROSITE" id="PS51233"/>
    </source>
</evidence>
<dbReference type="PROSITE" id="PS51233">
    <property type="entry name" value="VWFD"/>
    <property type="match status" value="1"/>
</dbReference>
<evidence type="ECO:0000256" key="11">
    <source>
        <dbReference type="SAM" id="SignalP"/>
    </source>
</evidence>
<keyword evidence="6" id="KW-0445">Lipid transport</keyword>
<protein>
    <recommendedName>
        <fullName evidence="16">Vitellogenin domain-containing protein</fullName>
    </recommendedName>
</protein>
<keyword evidence="9" id="KW-0325">Glycoprotein</keyword>
<evidence type="ECO:0000256" key="1">
    <source>
        <dbReference type="ARBA" id="ARBA00004613"/>
    </source>
</evidence>
<comment type="subcellular location">
    <subcellularLocation>
        <location evidence="1">Secreted</location>
    </subcellularLocation>
</comment>
<dbReference type="InterPro" id="IPR011030">
    <property type="entry name" value="Lipovitellin_superhlx_dom"/>
</dbReference>
<dbReference type="GO" id="GO:0008289">
    <property type="term" value="F:lipid binding"/>
    <property type="evidence" value="ECO:0007669"/>
    <property type="project" value="UniProtKB-KW"/>
</dbReference>
<feature type="domain" description="VWFD" evidence="13">
    <location>
        <begin position="3607"/>
        <end position="3774"/>
    </location>
</feature>
<dbReference type="InterPro" id="IPR015819">
    <property type="entry name" value="Lipid_transp_b-sht_shell"/>
</dbReference>
<evidence type="ECO:0000256" key="6">
    <source>
        <dbReference type="ARBA" id="ARBA00023055"/>
    </source>
</evidence>
<evidence type="ECO:0000256" key="8">
    <source>
        <dbReference type="ARBA" id="ARBA00023157"/>
    </source>
</evidence>
<dbReference type="Gene3D" id="2.20.50.20">
    <property type="entry name" value="Lipovitellin. Chain A, domain 3"/>
    <property type="match status" value="1"/>
</dbReference>
<dbReference type="SMART" id="SM00638">
    <property type="entry name" value="LPD_N"/>
    <property type="match status" value="1"/>
</dbReference>
<evidence type="ECO:0000313" key="15">
    <source>
        <dbReference type="Proteomes" id="UP000005204"/>
    </source>
</evidence>